<accession>N2A8W9</accession>
<dbReference type="EMBL" id="AQFT01000095">
    <property type="protein sequence ID" value="EMZ24666.1"/>
    <property type="molecule type" value="Genomic_DNA"/>
</dbReference>
<dbReference type="InterPro" id="IPR050259">
    <property type="entry name" value="SDR"/>
</dbReference>
<sequence length="199" mass="21348">MELGNRYGVMTLPVLGDIGDAAAVDQMFTEVKEHLGQVDWLVNNAGISQIGLLSELSVPDWQTMLDTNLSSVFYCCRQVIPDMVRKQSGKIINISSVWGEVGASCEAAYSAAKGGMNALTKALAKELAPSGIQVNAIACGCIDTRMNACFSKEEKAALESEIPAGRYGTAEEVAHLAWQLMSGNDYLTGQIIRLDGGWI</sequence>
<evidence type="ECO:0008006" key="6">
    <source>
        <dbReference type="Google" id="ProtNLM"/>
    </source>
</evidence>
<evidence type="ECO:0000313" key="5">
    <source>
        <dbReference type="Proteomes" id="UP000012589"/>
    </source>
</evidence>
<dbReference type="PRINTS" id="PR00081">
    <property type="entry name" value="GDHRDH"/>
</dbReference>
<keyword evidence="5" id="KW-1185">Reference proteome</keyword>
<evidence type="ECO:0000256" key="1">
    <source>
        <dbReference type="ARBA" id="ARBA00006484"/>
    </source>
</evidence>
<dbReference type="PANTHER" id="PTHR42879">
    <property type="entry name" value="3-OXOACYL-(ACYL-CARRIER-PROTEIN) REDUCTASE"/>
    <property type="match status" value="1"/>
</dbReference>
<dbReference type="eggNOG" id="COG1028">
    <property type="taxonomic scope" value="Bacteria"/>
</dbReference>
<dbReference type="HOGENOM" id="CLU_010194_1_3_9"/>
<reference evidence="4 5" key="1">
    <citation type="journal article" date="2014" name="Genome Announc.">
        <title>Draft genome sequences of the altered schaedler flora, a defined bacterial community from gnotobiotic mice.</title>
        <authorList>
            <person name="Wannemuehler M.J."/>
            <person name="Overstreet A.M."/>
            <person name="Ward D.V."/>
            <person name="Phillips G.J."/>
        </authorList>
    </citation>
    <scope>NUCLEOTIDE SEQUENCE [LARGE SCALE GENOMIC DNA]</scope>
    <source>
        <strain evidence="4 5">ASF492</strain>
    </source>
</reference>
<gene>
    <name evidence="4" type="ORF">C823_03118</name>
</gene>
<keyword evidence="3" id="KW-0753">Steroid metabolism</keyword>
<comment type="caution">
    <text evidence="4">The sequence shown here is derived from an EMBL/GenBank/DDBJ whole genome shotgun (WGS) entry which is preliminary data.</text>
</comment>
<keyword evidence="2" id="KW-0560">Oxidoreductase</keyword>
<evidence type="ECO:0000313" key="4">
    <source>
        <dbReference type="EMBL" id="EMZ24666.1"/>
    </source>
</evidence>
<dbReference type="GO" id="GO:0008202">
    <property type="term" value="P:steroid metabolic process"/>
    <property type="evidence" value="ECO:0007669"/>
    <property type="project" value="UniProtKB-KW"/>
</dbReference>
<evidence type="ECO:0000256" key="3">
    <source>
        <dbReference type="ARBA" id="ARBA00023221"/>
    </source>
</evidence>
<dbReference type="Pfam" id="PF13561">
    <property type="entry name" value="adh_short_C2"/>
    <property type="match status" value="1"/>
</dbReference>
<dbReference type="InterPro" id="IPR036291">
    <property type="entry name" value="NAD(P)-bd_dom_sf"/>
</dbReference>
<dbReference type="GO" id="GO:0016491">
    <property type="term" value="F:oxidoreductase activity"/>
    <property type="evidence" value="ECO:0007669"/>
    <property type="project" value="UniProtKB-KW"/>
</dbReference>
<dbReference type="AlphaFoldDB" id="N2A8W9"/>
<dbReference type="PRINTS" id="PR00080">
    <property type="entry name" value="SDRFAMILY"/>
</dbReference>
<proteinExistence type="inferred from homology"/>
<dbReference type="Gene3D" id="3.40.50.720">
    <property type="entry name" value="NAD(P)-binding Rossmann-like Domain"/>
    <property type="match status" value="1"/>
</dbReference>
<dbReference type="STRING" id="1235802.C823_03118"/>
<dbReference type="SUPFAM" id="SSF51735">
    <property type="entry name" value="NAD(P)-binding Rossmann-fold domains"/>
    <property type="match status" value="1"/>
</dbReference>
<dbReference type="PROSITE" id="PS00061">
    <property type="entry name" value="ADH_SHORT"/>
    <property type="match status" value="1"/>
</dbReference>
<dbReference type="FunFam" id="3.40.50.720:FF:000173">
    <property type="entry name" value="3-oxoacyl-[acyl-carrier protein] reductase"/>
    <property type="match status" value="1"/>
</dbReference>
<protein>
    <recommendedName>
        <fullName evidence="6">3-oxoacyl-[acyl-carrier protein] reductase</fullName>
    </recommendedName>
</protein>
<name>N2A8W9_9FIRM</name>
<evidence type="ECO:0000256" key="2">
    <source>
        <dbReference type="ARBA" id="ARBA00023002"/>
    </source>
</evidence>
<keyword evidence="3" id="KW-0443">Lipid metabolism</keyword>
<dbReference type="InterPro" id="IPR020904">
    <property type="entry name" value="Sc_DH/Rdtase_CS"/>
</dbReference>
<dbReference type="PATRIC" id="fig|1235802.3.peg.3299"/>
<dbReference type="PANTHER" id="PTHR42879:SF2">
    <property type="entry name" value="3-OXOACYL-[ACYL-CARRIER-PROTEIN] REDUCTASE FABG"/>
    <property type="match status" value="1"/>
</dbReference>
<dbReference type="GO" id="GO:0032787">
    <property type="term" value="P:monocarboxylic acid metabolic process"/>
    <property type="evidence" value="ECO:0007669"/>
    <property type="project" value="UniProtKB-ARBA"/>
</dbReference>
<dbReference type="InterPro" id="IPR002347">
    <property type="entry name" value="SDR_fam"/>
</dbReference>
<dbReference type="Proteomes" id="UP000012589">
    <property type="component" value="Unassembled WGS sequence"/>
</dbReference>
<comment type="similarity">
    <text evidence="1">Belongs to the short-chain dehydrogenases/reductases (SDR) family.</text>
</comment>
<organism evidence="4 5">
    <name type="scientific">Eubacterium plexicaudatum ASF492</name>
    <dbReference type="NCBI Taxonomy" id="1235802"/>
    <lineage>
        <taxon>Bacteria</taxon>
        <taxon>Bacillati</taxon>
        <taxon>Bacillota</taxon>
        <taxon>Clostridia</taxon>
        <taxon>Eubacteriales</taxon>
        <taxon>Eubacteriaceae</taxon>
        <taxon>Eubacterium</taxon>
    </lineage>
</organism>